<dbReference type="Pfam" id="PF00339">
    <property type="entry name" value="Arrestin_N"/>
    <property type="match status" value="1"/>
</dbReference>
<dbReference type="Proteomes" id="UP000268162">
    <property type="component" value="Unassembled WGS sequence"/>
</dbReference>
<dbReference type="InterPro" id="IPR011021">
    <property type="entry name" value="Arrestin-like_N"/>
</dbReference>
<feature type="compositionally biased region" description="Low complexity" evidence="1">
    <location>
        <begin position="359"/>
        <end position="368"/>
    </location>
</feature>
<feature type="region of interest" description="Disordered" evidence="1">
    <location>
        <begin position="344"/>
        <end position="368"/>
    </location>
</feature>
<feature type="domain" description="Arrestin-like N-terminal" evidence="2">
    <location>
        <begin position="22"/>
        <end position="133"/>
    </location>
</feature>
<dbReference type="Gene3D" id="2.60.40.640">
    <property type="match status" value="1"/>
</dbReference>
<evidence type="ECO:0000313" key="4">
    <source>
        <dbReference type="Proteomes" id="UP000268162"/>
    </source>
</evidence>
<dbReference type="EMBL" id="ML002300">
    <property type="protein sequence ID" value="RKP39078.1"/>
    <property type="molecule type" value="Genomic_DNA"/>
</dbReference>
<reference evidence="4" key="1">
    <citation type="journal article" date="2018" name="Nat. Microbiol.">
        <title>Leveraging single-cell genomics to expand the fungal tree of life.</title>
        <authorList>
            <person name="Ahrendt S.R."/>
            <person name="Quandt C.A."/>
            <person name="Ciobanu D."/>
            <person name="Clum A."/>
            <person name="Salamov A."/>
            <person name="Andreopoulos B."/>
            <person name="Cheng J.F."/>
            <person name="Woyke T."/>
            <person name="Pelin A."/>
            <person name="Henrissat B."/>
            <person name="Reynolds N.K."/>
            <person name="Benny G.L."/>
            <person name="Smith M.E."/>
            <person name="James T.Y."/>
            <person name="Grigoriev I.V."/>
        </authorList>
    </citation>
    <scope>NUCLEOTIDE SEQUENCE [LARGE SCALE GENOMIC DNA]</scope>
    <source>
        <strain evidence="4">RSA 468</strain>
    </source>
</reference>
<dbReference type="AlphaFoldDB" id="A0A4Q0A034"/>
<proteinExistence type="predicted"/>
<evidence type="ECO:0000259" key="2">
    <source>
        <dbReference type="Pfam" id="PF00339"/>
    </source>
</evidence>
<dbReference type="InterPro" id="IPR014752">
    <property type="entry name" value="Arrestin-like_C"/>
</dbReference>
<protein>
    <recommendedName>
        <fullName evidence="2">Arrestin-like N-terminal domain-containing protein</fullName>
    </recommendedName>
</protein>
<keyword evidence="4" id="KW-1185">Reference proteome</keyword>
<accession>A0A4Q0A034</accession>
<name>A0A4Q0A034_9FUNG</name>
<sequence>MDNISLFNLRFPSYSSTPKCQPNSVLSGVVMIKIARPLELQRLSITVKGREKVALRLMTLPSANSIDDLQTLQKTYFRHEKTIVDLSECKTLAVGMHLYHFTCIFPNVNYPASAREMHYAIEYFCSATLYTHQHKYHTPDLSIIFEPLLEPAEDTATRFAVQRTAVSLMGEAPTLEIKKALFKLRSQFSHFHYLPGDNVVLNLGLDPCLSVTSIRKVEYRVVETTACYYSGDWANQSKASHSGDDSDLESMAAASEHPLWSRDRTLHPAKSVHLTRNYSNIYPISRWLATIEFKLPETIRPLPCAFLRFSYNIELTVTFWSGLRTSRVAMGLIPIAVSPDLRDSEPLKTGDEAISLDGSTMPSTTTTTTRSVISIASSSDSLSTAALDPLAAELREERRRRASPPHIFDLKRGNMMIPAPSIEVISM</sequence>
<organism evidence="3 4">
    <name type="scientific">Dimargaris cristalligena</name>
    <dbReference type="NCBI Taxonomy" id="215637"/>
    <lineage>
        <taxon>Eukaryota</taxon>
        <taxon>Fungi</taxon>
        <taxon>Fungi incertae sedis</taxon>
        <taxon>Zoopagomycota</taxon>
        <taxon>Kickxellomycotina</taxon>
        <taxon>Dimargaritomycetes</taxon>
        <taxon>Dimargaritales</taxon>
        <taxon>Dimargaritaceae</taxon>
        <taxon>Dimargaris</taxon>
    </lineage>
</organism>
<evidence type="ECO:0000313" key="3">
    <source>
        <dbReference type="EMBL" id="RKP39078.1"/>
    </source>
</evidence>
<evidence type="ECO:0000256" key="1">
    <source>
        <dbReference type="SAM" id="MobiDB-lite"/>
    </source>
</evidence>
<gene>
    <name evidence="3" type="ORF">BJ085DRAFT_37217</name>
</gene>
<dbReference type="OrthoDB" id="2333384at2759"/>